<name>A0AA86ALZ1_SULMK</name>
<proteinExistence type="predicted"/>
<dbReference type="Gene3D" id="1.20.120.160">
    <property type="entry name" value="HPT domain"/>
    <property type="match status" value="1"/>
</dbReference>
<dbReference type="KEGG" id="smul:SMUL_0768"/>
<dbReference type="RefSeq" id="WP_025343945.1">
    <property type="nucleotide sequence ID" value="NZ_CP007201.1"/>
</dbReference>
<dbReference type="InterPro" id="IPR036641">
    <property type="entry name" value="HPT_dom_sf"/>
</dbReference>
<gene>
    <name evidence="1" type="ORF">SMUL_0768</name>
</gene>
<reference evidence="1 2" key="1">
    <citation type="journal article" date="2014" name="Environ. Microbiol.">
        <title>Insights into organohalide respiration and the versatile catabolism of Sulfurospirillum multivorans gained from comparative genomics and physiological studies.</title>
        <authorList>
            <person name="Goris T."/>
            <person name="Schubert T."/>
            <person name="Gadkari J."/>
            <person name="Wubet T."/>
            <person name="Tarkka M."/>
            <person name="Buscot F."/>
            <person name="Adrian L."/>
            <person name="Diekert G."/>
        </authorList>
    </citation>
    <scope>NUCLEOTIDE SEQUENCE [LARGE SCALE GENOMIC DNA]</scope>
    <source>
        <strain evidence="2">DM 12446 / JCM 15788 / NBRC 109480</strain>
    </source>
</reference>
<sequence>MILYDKSGLFLGMGSQELYLLGYEDMEEFRNYHSDIADLFVNKPGFIFKFKNFCWIDYAQHSGTPNKRVLIRTKNGKEIESSLLINEIYLQKEINNTLLFFSVEISNAPSFKRDLPISMNTPQNFDTTLEEPSPSIISYEESFSEEAPSSLTAPISFETTQPLMETAFEEDYTVSLPTPMISLPETEEAQDFKLNTSAPLLEDTFDFKLKFDHTILDEPKEDKAPKIVEETPEAYHSIDQITLHDLDFVAPVEFYPEDQVEDLLDDPTLHVEELRAPSDVTPLVEEEVFDLSECAEELGLDISTLAQIIEEYVVSLDAKLPLLKDAINANNRNQAKEEISHLKSVAIHLQILSLFHQFEHLETSLDFDTKEEILHTLQALQKAVSHFKENVL</sequence>
<evidence type="ECO:0000313" key="2">
    <source>
        <dbReference type="Proteomes" id="UP000019322"/>
    </source>
</evidence>
<dbReference type="Proteomes" id="UP000019322">
    <property type="component" value="Chromosome"/>
</dbReference>
<dbReference type="SUPFAM" id="SSF47226">
    <property type="entry name" value="Histidine-containing phosphotransfer domain, HPT domain"/>
    <property type="match status" value="1"/>
</dbReference>
<dbReference type="AlphaFoldDB" id="A0AA86ALZ1"/>
<evidence type="ECO:0000313" key="1">
    <source>
        <dbReference type="EMBL" id="AHJ12037.1"/>
    </source>
</evidence>
<dbReference type="GO" id="GO:0000160">
    <property type="term" value="P:phosphorelay signal transduction system"/>
    <property type="evidence" value="ECO:0007669"/>
    <property type="project" value="InterPro"/>
</dbReference>
<protein>
    <submittedName>
        <fullName evidence="1">Uncharacterized protein</fullName>
    </submittedName>
</protein>
<organism evidence="1 2">
    <name type="scientific">Sulfurospirillum multivorans (strain DM 12446 / JCM 15788 / NBRC 109480)</name>
    <dbReference type="NCBI Taxonomy" id="1150621"/>
    <lineage>
        <taxon>Bacteria</taxon>
        <taxon>Pseudomonadati</taxon>
        <taxon>Campylobacterota</taxon>
        <taxon>Epsilonproteobacteria</taxon>
        <taxon>Campylobacterales</taxon>
        <taxon>Sulfurospirillaceae</taxon>
        <taxon>Sulfurospirillum</taxon>
    </lineage>
</organism>
<dbReference type="EMBL" id="CP007201">
    <property type="protein sequence ID" value="AHJ12037.1"/>
    <property type="molecule type" value="Genomic_DNA"/>
</dbReference>
<accession>A0AA86ALZ1</accession>